<gene>
    <name evidence="3" type="ORF">V8G54_033953</name>
</gene>
<dbReference type="PANTHER" id="PTHR45650">
    <property type="entry name" value="GDSL-LIKE LIPASE/ACYLHYDROLASE-RELATED"/>
    <property type="match status" value="1"/>
</dbReference>
<accession>A0AAQ3MPU9</accession>
<dbReference type="PANTHER" id="PTHR45650:SF9">
    <property type="entry name" value="SGNH HYDROLASE-TYPE ESTERASE DOMAIN-CONTAINING PROTEIN"/>
    <property type="match status" value="1"/>
</dbReference>
<keyword evidence="2" id="KW-0812">Transmembrane</keyword>
<protein>
    <submittedName>
        <fullName evidence="3">Uncharacterized protein</fullName>
    </submittedName>
</protein>
<organism evidence="3 4">
    <name type="scientific">Vigna mungo</name>
    <name type="common">Black gram</name>
    <name type="synonym">Phaseolus mungo</name>
    <dbReference type="NCBI Taxonomy" id="3915"/>
    <lineage>
        <taxon>Eukaryota</taxon>
        <taxon>Viridiplantae</taxon>
        <taxon>Streptophyta</taxon>
        <taxon>Embryophyta</taxon>
        <taxon>Tracheophyta</taxon>
        <taxon>Spermatophyta</taxon>
        <taxon>Magnoliopsida</taxon>
        <taxon>eudicotyledons</taxon>
        <taxon>Gunneridae</taxon>
        <taxon>Pentapetalae</taxon>
        <taxon>rosids</taxon>
        <taxon>fabids</taxon>
        <taxon>Fabales</taxon>
        <taxon>Fabaceae</taxon>
        <taxon>Papilionoideae</taxon>
        <taxon>50 kb inversion clade</taxon>
        <taxon>NPAAA clade</taxon>
        <taxon>indigoferoid/millettioid clade</taxon>
        <taxon>Phaseoleae</taxon>
        <taxon>Vigna</taxon>
    </lineage>
</organism>
<name>A0AAQ3MPU9_VIGMU</name>
<dbReference type="Proteomes" id="UP001374535">
    <property type="component" value="Chromosome 10"/>
</dbReference>
<keyword evidence="2" id="KW-1133">Transmembrane helix</keyword>
<keyword evidence="2" id="KW-0472">Membrane</keyword>
<proteinExistence type="inferred from homology"/>
<evidence type="ECO:0000256" key="2">
    <source>
        <dbReference type="SAM" id="Phobius"/>
    </source>
</evidence>
<keyword evidence="4" id="KW-1185">Reference proteome</keyword>
<dbReference type="AlphaFoldDB" id="A0AAQ3MPU9"/>
<dbReference type="EMBL" id="CP144691">
    <property type="protein sequence ID" value="WVY94865.1"/>
    <property type="molecule type" value="Genomic_DNA"/>
</dbReference>
<evidence type="ECO:0000313" key="3">
    <source>
        <dbReference type="EMBL" id="WVY94865.1"/>
    </source>
</evidence>
<comment type="similarity">
    <text evidence="1">Belongs to the 'GDSL' lipolytic enzyme family.</text>
</comment>
<evidence type="ECO:0000313" key="4">
    <source>
        <dbReference type="Proteomes" id="UP001374535"/>
    </source>
</evidence>
<feature type="transmembrane region" description="Helical" evidence="2">
    <location>
        <begin position="96"/>
        <end position="115"/>
    </location>
</feature>
<evidence type="ECO:0000256" key="1">
    <source>
        <dbReference type="ARBA" id="ARBA00008668"/>
    </source>
</evidence>
<reference evidence="3 4" key="1">
    <citation type="journal article" date="2023" name="Life. Sci Alliance">
        <title>Evolutionary insights into 3D genome organization and epigenetic landscape of Vigna mungo.</title>
        <authorList>
            <person name="Junaid A."/>
            <person name="Singh B."/>
            <person name="Bhatia S."/>
        </authorList>
    </citation>
    <scope>NUCLEOTIDE SEQUENCE [LARGE SCALE GENOMIC DNA]</scope>
    <source>
        <strain evidence="3">Urdbean</strain>
    </source>
</reference>
<dbReference type="InterPro" id="IPR051238">
    <property type="entry name" value="GDSL_esterase/lipase"/>
</dbReference>
<sequence length="120" mass="14501">MPLNYYFVITFATQGDIISLERQIRNHGDIYNRIVRIYGNSKNAEKYLGKCVYYLKIGTNDYYDNYFIPSSPTRRDFTPDQYAADLVRRYSSYLKVFYTFLFLFLFSHKFAWGKFHKLNY</sequence>